<keyword evidence="14" id="KW-0464">Manganese</keyword>
<dbReference type="Pfam" id="PF13855">
    <property type="entry name" value="LRR_8"/>
    <property type="match status" value="1"/>
</dbReference>
<evidence type="ECO:0000256" key="10">
    <source>
        <dbReference type="ARBA" id="ARBA00022737"/>
    </source>
</evidence>
<dbReference type="InterPro" id="IPR001849">
    <property type="entry name" value="PH_domain"/>
</dbReference>
<dbReference type="SUPFAM" id="SSF50729">
    <property type="entry name" value="PH domain-like"/>
    <property type="match status" value="1"/>
</dbReference>
<feature type="domain" description="PH" evidence="22">
    <location>
        <begin position="185"/>
        <end position="283"/>
    </location>
</feature>
<evidence type="ECO:0000256" key="13">
    <source>
        <dbReference type="ARBA" id="ARBA00023136"/>
    </source>
</evidence>
<dbReference type="FunFam" id="3.80.10.10:FF:000120">
    <property type="entry name" value="PH domain and leucine rich repeat protein phosphatase 2"/>
    <property type="match status" value="1"/>
</dbReference>
<dbReference type="SMART" id="SM00364">
    <property type="entry name" value="LRR_BAC"/>
    <property type="match status" value="12"/>
</dbReference>
<feature type="region of interest" description="Disordered" evidence="21">
    <location>
        <begin position="1307"/>
        <end position="1358"/>
    </location>
</feature>
<evidence type="ECO:0000256" key="8">
    <source>
        <dbReference type="ARBA" id="ARBA00022614"/>
    </source>
</evidence>
<evidence type="ECO:0000256" key="20">
    <source>
        <dbReference type="ARBA" id="ARBA00078933"/>
    </source>
</evidence>
<keyword evidence="12" id="KW-0904">Protein phosphatase</keyword>
<gene>
    <name evidence="25" type="primary">Phlpp2</name>
</gene>
<dbReference type="Proteomes" id="UP000694906">
    <property type="component" value="Unplaced"/>
</dbReference>
<dbReference type="InterPro" id="IPR003591">
    <property type="entry name" value="Leu-rich_rpt_typical-subtyp"/>
</dbReference>
<evidence type="ECO:0000256" key="12">
    <source>
        <dbReference type="ARBA" id="ARBA00022912"/>
    </source>
</evidence>
<evidence type="ECO:0000256" key="16">
    <source>
        <dbReference type="ARBA" id="ARBA00047761"/>
    </source>
</evidence>
<evidence type="ECO:0000256" key="4">
    <source>
        <dbReference type="ARBA" id="ARBA00004496"/>
    </source>
</evidence>
<dbReference type="PANTHER" id="PTHR48051:SF13">
    <property type="entry name" value="LEUCINE-RICH REPEAT-CONTAINING PROTEIN 30"/>
    <property type="match status" value="1"/>
</dbReference>
<dbReference type="InterPro" id="IPR050216">
    <property type="entry name" value="LRR_domain-containing"/>
</dbReference>
<dbReference type="GeneID" id="101699656"/>
<keyword evidence="8" id="KW-0433">Leucine-rich repeat</keyword>
<dbReference type="Pfam" id="PF00481">
    <property type="entry name" value="PP2C"/>
    <property type="match status" value="1"/>
</dbReference>
<evidence type="ECO:0000256" key="3">
    <source>
        <dbReference type="ARBA" id="ARBA00004170"/>
    </source>
</evidence>
<evidence type="ECO:0000256" key="15">
    <source>
        <dbReference type="ARBA" id="ARBA00023242"/>
    </source>
</evidence>
<dbReference type="CTD" id="23035"/>
<dbReference type="CDD" id="cd00143">
    <property type="entry name" value="PP2Cc"/>
    <property type="match status" value="1"/>
</dbReference>
<dbReference type="PROSITE" id="PS51746">
    <property type="entry name" value="PPM_2"/>
    <property type="match status" value="1"/>
</dbReference>
<evidence type="ECO:0000256" key="5">
    <source>
        <dbReference type="ARBA" id="ARBA00013081"/>
    </source>
</evidence>
<dbReference type="InterPro" id="IPR032675">
    <property type="entry name" value="LRR_dom_sf"/>
</dbReference>
<dbReference type="Pfam" id="PF13516">
    <property type="entry name" value="LRR_6"/>
    <property type="match status" value="2"/>
</dbReference>
<dbReference type="GO" id="GO:0046872">
    <property type="term" value="F:metal ion binding"/>
    <property type="evidence" value="ECO:0007669"/>
    <property type="project" value="UniProtKB-KW"/>
</dbReference>
<keyword evidence="11" id="KW-0378">Hydrolase</keyword>
<dbReference type="FunFam" id="3.80.10.10:FF:000143">
    <property type="entry name" value="PH domain leucine-rich repeat-containing protein phosphatase 2 isoform X1"/>
    <property type="match status" value="1"/>
</dbReference>
<comment type="cofactor">
    <cofactor evidence="1">
        <name>Mn(2+)</name>
        <dbReference type="ChEBI" id="CHEBI:29035"/>
    </cofactor>
</comment>
<feature type="compositionally biased region" description="Pro residues" evidence="21">
    <location>
        <begin position="8"/>
        <end position="24"/>
    </location>
</feature>
<comment type="subcellular location">
    <subcellularLocation>
        <location evidence="4">Cytoplasm</location>
    </subcellularLocation>
    <subcellularLocation>
        <location evidence="3">Membrane</location>
        <topology evidence="3">Peripheral membrane protein</topology>
    </subcellularLocation>
    <subcellularLocation>
        <location evidence="2">Nucleus</location>
    </subcellularLocation>
</comment>
<dbReference type="SMART" id="SM00369">
    <property type="entry name" value="LRR_TYP"/>
    <property type="match status" value="12"/>
</dbReference>
<reference evidence="25" key="1">
    <citation type="submission" date="2025-08" db="UniProtKB">
        <authorList>
            <consortium name="RefSeq"/>
        </authorList>
    </citation>
    <scope>IDENTIFICATION</scope>
</reference>
<feature type="compositionally biased region" description="Polar residues" evidence="21">
    <location>
        <begin position="1157"/>
        <end position="1181"/>
    </location>
</feature>
<evidence type="ECO:0000256" key="6">
    <source>
        <dbReference type="ARBA" id="ARBA00022490"/>
    </source>
</evidence>
<comment type="catalytic activity">
    <reaction evidence="17">
        <text>O-phospho-L-threonyl-[protein] + H2O = L-threonyl-[protein] + phosphate</text>
        <dbReference type="Rhea" id="RHEA:47004"/>
        <dbReference type="Rhea" id="RHEA-COMP:11060"/>
        <dbReference type="Rhea" id="RHEA-COMP:11605"/>
        <dbReference type="ChEBI" id="CHEBI:15377"/>
        <dbReference type="ChEBI" id="CHEBI:30013"/>
        <dbReference type="ChEBI" id="CHEBI:43474"/>
        <dbReference type="ChEBI" id="CHEBI:61977"/>
        <dbReference type="EC" id="3.1.3.16"/>
    </reaction>
</comment>
<keyword evidence="9" id="KW-0479">Metal-binding</keyword>
<dbReference type="GO" id="GO:0004722">
    <property type="term" value="F:protein serine/threonine phosphatase activity"/>
    <property type="evidence" value="ECO:0007669"/>
    <property type="project" value="UniProtKB-EC"/>
</dbReference>
<dbReference type="FunFam" id="3.60.40.10:FF:000003">
    <property type="entry name" value="PH domain and leucine-rich repeat protein phosphatase 1"/>
    <property type="match status" value="1"/>
</dbReference>
<dbReference type="GO" id="GO:0005634">
    <property type="term" value="C:nucleus"/>
    <property type="evidence" value="ECO:0007669"/>
    <property type="project" value="UniProtKB-SubCell"/>
</dbReference>
<evidence type="ECO:0000259" key="22">
    <source>
        <dbReference type="PROSITE" id="PS50003"/>
    </source>
</evidence>
<evidence type="ECO:0000256" key="17">
    <source>
        <dbReference type="ARBA" id="ARBA00048336"/>
    </source>
</evidence>
<dbReference type="EC" id="3.1.3.16" evidence="5"/>
<dbReference type="SMART" id="SM00332">
    <property type="entry name" value="PP2Cc"/>
    <property type="match status" value="1"/>
</dbReference>
<feature type="region of interest" description="Disordered" evidence="21">
    <location>
        <begin position="1"/>
        <end position="27"/>
    </location>
</feature>
<evidence type="ECO:0000256" key="11">
    <source>
        <dbReference type="ARBA" id="ARBA00022801"/>
    </source>
</evidence>
<dbReference type="SUPFAM" id="SSF52058">
    <property type="entry name" value="L domain-like"/>
    <property type="match status" value="2"/>
</dbReference>
<evidence type="ECO:0000313" key="24">
    <source>
        <dbReference type="Proteomes" id="UP000694906"/>
    </source>
</evidence>
<evidence type="ECO:0000256" key="9">
    <source>
        <dbReference type="ARBA" id="ARBA00022723"/>
    </source>
</evidence>
<dbReference type="InterPro" id="IPR001932">
    <property type="entry name" value="PPM-type_phosphatase-like_dom"/>
</dbReference>
<keyword evidence="10" id="KW-0677">Repeat</keyword>
<dbReference type="Gene3D" id="3.80.10.10">
    <property type="entry name" value="Ribonuclease Inhibitor"/>
    <property type="match status" value="3"/>
</dbReference>
<evidence type="ECO:0000256" key="21">
    <source>
        <dbReference type="SAM" id="MobiDB-lite"/>
    </source>
</evidence>
<evidence type="ECO:0000256" key="1">
    <source>
        <dbReference type="ARBA" id="ARBA00001936"/>
    </source>
</evidence>
<accession>A0AAX6SV76</accession>
<comment type="catalytic activity">
    <reaction evidence="16">
        <text>O-phospho-L-seryl-[protein] + H2O = L-seryl-[protein] + phosphate</text>
        <dbReference type="Rhea" id="RHEA:20629"/>
        <dbReference type="Rhea" id="RHEA-COMP:9863"/>
        <dbReference type="Rhea" id="RHEA-COMP:11604"/>
        <dbReference type="ChEBI" id="CHEBI:15377"/>
        <dbReference type="ChEBI" id="CHEBI:29999"/>
        <dbReference type="ChEBI" id="CHEBI:43474"/>
        <dbReference type="ChEBI" id="CHEBI:83421"/>
        <dbReference type="EC" id="3.1.3.16"/>
    </reaction>
</comment>
<evidence type="ECO:0000313" key="25">
    <source>
        <dbReference type="RefSeq" id="XP_021112394.1"/>
    </source>
</evidence>
<keyword evidence="13" id="KW-0472">Membrane</keyword>
<dbReference type="FunFam" id="3.80.10.10:FF:000027">
    <property type="entry name" value="PH domain and leucine rich repeat protein phosphatase 2"/>
    <property type="match status" value="1"/>
</dbReference>
<feature type="compositionally biased region" description="Basic and acidic residues" evidence="21">
    <location>
        <begin position="1327"/>
        <end position="1350"/>
    </location>
</feature>
<evidence type="ECO:0000256" key="19">
    <source>
        <dbReference type="ARBA" id="ARBA00072392"/>
    </source>
</evidence>
<dbReference type="PROSITE" id="PS50003">
    <property type="entry name" value="PH_DOMAIN"/>
    <property type="match status" value="1"/>
</dbReference>
<dbReference type="CDD" id="cd17241">
    <property type="entry name" value="RA_PHLPP2"/>
    <property type="match status" value="1"/>
</dbReference>
<feature type="domain" description="PPM-type phosphatase" evidence="23">
    <location>
        <begin position="820"/>
        <end position="1068"/>
    </location>
</feature>
<evidence type="ECO:0000256" key="14">
    <source>
        <dbReference type="ARBA" id="ARBA00023211"/>
    </source>
</evidence>
<dbReference type="GO" id="GO:0016020">
    <property type="term" value="C:membrane"/>
    <property type="evidence" value="ECO:0007669"/>
    <property type="project" value="UniProtKB-SubCell"/>
</dbReference>
<dbReference type="Gene3D" id="3.60.40.10">
    <property type="entry name" value="PPM-type phosphatase domain"/>
    <property type="match status" value="1"/>
</dbReference>
<keyword evidence="7" id="KW-0597">Phosphoprotein</keyword>
<keyword evidence="24" id="KW-1185">Reference proteome</keyword>
<dbReference type="RefSeq" id="XP_021112394.1">
    <property type="nucleotide sequence ID" value="XM_021256735.1"/>
</dbReference>
<evidence type="ECO:0000256" key="18">
    <source>
        <dbReference type="ARBA" id="ARBA00058248"/>
    </source>
</evidence>
<evidence type="ECO:0000256" key="2">
    <source>
        <dbReference type="ARBA" id="ARBA00004123"/>
    </source>
</evidence>
<name>A0AAX6SV76_HETGA</name>
<dbReference type="InterPro" id="IPR001611">
    <property type="entry name" value="Leu-rich_rpt"/>
</dbReference>
<evidence type="ECO:0000256" key="7">
    <source>
        <dbReference type="ARBA" id="ARBA00022553"/>
    </source>
</evidence>
<dbReference type="CDD" id="cd13322">
    <property type="entry name" value="PH_PHLPP-like"/>
    <property type="match status" value="1"/>
</dbReference>
<dbReference type="PANTHER" id="PTHR48051">
    <property type="match status" value="1"/>
</dbReference>
<evidence type="ECO:0000259" key="23">
    <source>
        <dbReference type="PROSITE" id="PS51746"/>
    </source>
</evidence>
<protein>
    <recommendedName>
        <fullName evidence="19">PH domain leucine-rich repeat-containing protein phosphatase 2</fullName>
        <ecNumber evidence="5">3.1.3.16</ecNumber>
    </recommendedName>
    <alternativeName>
        <fullName evidence="20">PH domain leucine-rich repeat-containing protein phosphatase-like</fullName>
    </alternativeName>
</protein>
<feature type="compositionally biased region" description="Low complexity" evidence="21">
    <location>
        <begin position="1104"/>
        <end position="1132"/>
    </location>
</feature>
<dbReference type="PROSITE" id="PS51450">
    <property type="entry name" value="LRR"/>
    <property type="match status" value="2"/>
</dbReference>
<dbReference type="GO" id="GO:0005737">
    <property type="term" value="C:cytoplasm"/>
    <property type="evidence" value="ECO:0007669"/>
    <property type="project" value="UniProtKB-SubCell"/>
</dbReference>
<dbReference type="Pfam" id="PF23010">
    <property type="entry name" value="RA_3"/>
    <property type="match status" value="1"/>
</dbReference>
<keyword evidence="15" id="KW-0539">Nucleus</keyword>
<dbReference type="InterPro" id="IPR036457">
    <property type="entry name" value="PPM-type-like_dom_sf"/>
</dbReference>
<proteinExistence type="predicted"/>
<feature type="region of interest" description="Disordered" evidence="21">
    <location>
        <begin position="1090"/>
        <end position="1188"/>
    </location>
</feature>
<dbReference type="InterPro" id="IPR055071">
    <property type="entry name" value="RA_PHLPP-like"/>
</dbReference>
<dbReference type="SUPFAM" id="SSF81606">
    <property type="entry name" value="PP2C-like"/>
    <property type="match status" value="1"/>
</dbReference>
<comment type="function">
    <text evidence="18">Protein phosphatase involved in regulation of Akt and PKC signaling. Mediates dephosphorylation in the C-terminal domain hydrophobic motif of members of the AGC Ser/Thr protein kinase family; specifically acts on 'Ser-473' of AKT1, 'Ser-660' of PRKCB isoform beta-II and 'Ser-657' of PRKCA. Akt regulates the balance between cell survival and apoptosis through a cascade that primarily alters the function of transcription factors that regulate pro- and antiapoptotic genes. Dephosphorylation of 'Ser-473' of Akt triggers apoptosis and decreases cell proliferation. Also controls the phosphorylation of AKT3. Dephosphorylates STK4 on 'Thr-387' leading to STK4 activation and apoptosis. Dephosphorylates RPS6KB1 and is involved in regulation of cap-dependent translation. Inhibits cancer cell proliferation and may act as a tumor suppressor. Dephosphorylation of PRKCA and PRKCB leads to their destabilization and degradation. Dephosphorylates RAF1 inhibiting its kinase activity.</text>
</comment>
<keyword evidence="6" id="KW-0963">Cytoplasm</keyword>
<organism evidence="24 25">
    <name type="scientific">Heterocephalus glaber</name>
    <name type="common">Naked mole rat</name>
    <dbReference type="NCBI Taxonomy" id="10181"/>
    <lineage>
        <taxon>Eukaryota</taxon>
        <taxon>Metazoa</taxon>
        <taxon>Chordata</taxon>
        <taxon>Craniata</taxon>
        <taxon>Vertebrata</taxon>
        <taxon>Euteleostomi</taxon>
        <taxon>Mammalia</taxon>
        <taxon>Eutheria</taxon>
        <taxon>Euarchontoglires</taxon>
        <taxon>Glires</taxon>
        <taxon>Rodentia</taxon>
        <taxon>Hystricomorpha</taxon>
        <taxon>Bathyergidae</taxon>
        <taxon>Heterocephalus</taxon>
    </lineage>
</organism>
<sequence>MGEVEPGPAGPLEPPEPPEVPPTRRPGGIRVLKRNMKHNGSRNCLNRRSRFGSRERDWLREDVKRGCVYLYGADTTTATTSTTSSSSSSSSTSSDLHLVLCTVETPASEICAGEGRESLYLQLHGDLVSRRLEPTERPLQIVYDYLSRLGFDDPLRIQEEATNPDLGCMIRFYGEKPCQMDHLDRILLSGIYNVRKGKTQLHKWAERLVVLCGTCLIVSSVKECQTGKMHILPLVGGKIEEVKRRQHSLAFSSAGAQAQTYHVSFETLAEYQRWQRQASKVVSQRISTVDLSCYSLEEVPEHLFYSQDITYLNLRHNFMQLERPGGLDTLYKFSQLKGLNLSHNKLGLFPVLLCEISTLTELNLSCNGFHDLPTQIGNLLNLQTLCLDGNFLNTLPEELGNLQQLSSLGISFNNFSYIPDVYEKLTMLDKVVMVGNCLEVLDLGVLSRMSHIKHVDLRMNHLKTLVFENLEGNKYITHMDLRDNQLTDLDLSSLCSLEQLHCERNQLRELTLSGFSLRILCASSNRLTAVNVYPVPNLLTSLELCRNLLECVPDWACEAKKLEILDMSYNLLTELPIRILSSLSLRKLMVGHNHVHNLPALVEHIPLEVLDLQHNVLTRLPDTLFSKALNLRYLNASANSLEFLPSACTGEESLSVLQLLYLTNNLLTDQCIPILVGHPHLRILHLANNHLQTFPASKLNKLEQLEELNLSGNKLKTIPTTIANCKRLHTLVAHSNNISIFPEILQLPQIQFVDLSCNDLTEILIPEALPATLQDLDLTGNTNLVLEHKTLDMFSHITTLKIDQKPLPTTDSTVTSSFWSHGLAEMAGQRNKLCLSALAMDNFAEGVGAVYGMFDGDRNEELPRLLQCTMADVLLEEIQQSTNDIVFMVNTFLVSHRKLGMAGQKLGSSALLCYIRPDTADPTSSFSLTVANVGTCQAVLCRGGKPVPLSKVFSLEQDPEEAQRVKDQKAIITEDNKVNGVTCCTRMLGCTYLYPWILPKPHISSTSLTIQDELLILGNKALWEHLSYTEAVNAVRHVQDPLAAAKKLCTLAQSYGCQDNVGAMVVYLNIGEEGCTCEMNGLTLPGPVGFPSTTTIKDGPKPTTPSSSSGIASEFSSEMSTSEVSSEVGSTASDEHNTGGLEAGLLPRPERRCSLHPTPTSGVFQRQPSCATFSSNQSDNGLDSDDDQPVEGVITNGSKVEVEVDIHCCRGRDLEYSPTLKENSSTPCPEEHPRGFCFGIRRQNSVNSGILLPLNKDKMELQKSPSTSCLYGKKLSNGSIVPLEDSLNLIEVATEAPKRKTGYFAAPTQLEPEDQFVVPRDLEEEVKEQMKQHQESRPHPEPHEEDRTELPEEFDTAL</sequence>